<dbReference type="PIRSF" id="PIRSF002741">
    <property type="entry name" value="MppA"/>
    <property type="match status" value="1"/>
</dbReference>
<dbReference type="Proteomes" id="UP000265916">
    <property type="component" value="Unassembled WGS sequence"/>
</dbReference>
<dbReference type="AlphaFoldDB" id="A0A3A1YK80"/>
<dbReference type="SUPFAM" id="SSF53850">
    <property type="entry name" value="Periplasmic binding protein-like II"/>
    <property type="match status" value="1"/>
</dbReference>
<dbReference type="InterPro" id="IPR030678">
    <property type="entry name" value="Peptide/Ni-bd"/>
</dbReference>
<dbReference type="GO" id="GO:1904680">
    <property type="term" value="F:peptide transmembrane transporter activity"/>
    <property type="evidence" value="ECO:0007669"/>
    <property type="project" value="TreeGrafter"/>
</dbReference>
<comment type="similarity">
    <text evidence="1">Belongs to the bacterial solute-binding protein 5 family.</text>
</comment>
<dbReference type="RefSeq" id="WP_119531433.1">
    <property type="nucleotide sequence ID" value="NZ_JBHSSP010000034.1"/>
</dbReference>
<accession>A0A3A1YK80</accession>
<dbReference type="CDD" id="cd08493">
    <property type="entry name" value="PBP2_DppA_like"/>
    <property type="match status" value="1"/>
</dbReference>
<reference evidence="4 5" key="1">
    <citation type="submission" date="2017-08" db="EMBL/GenBank/DDBJ databases">
        <title>Reclassification of Bisgaard taxon 37 and 44.</title>
        <authorList>
            <person name="Christensen H."/>
        </authorList>
    </citation>
    <scope>NUCLEOTIDE SEQUENCE [LARGE SCALE GENOMIC DNA]</scope>
    <source>
        <strain evidence="4 5">111</strain>
    </source>
</reference>
<evidence type="ECO:0000313" key="4">
    <source>
        <dbReference type="EMBL" id="RIY37866.1"/>
    </source>
</evidence>
<dbReference type="Gene3D" id="3.90.76.10">
    <property type="entry name" value="Dipeptide-binding Protein, Domain 1"/>
    <property type="match status" value="1"/>
</dbReference>
<comment type="caution">
    <text evidence="4">The sequence shown here is derived from an EMBL/GenBank/DDBJ whole genome shotgun (WGS) entry which is preliminary data.</text>
</comment>
<dbReference type="PROSITE" id="PS01040">
    <property type="entry name" value="SBP_BACTERIAL_5"/>
    <property type="match status" value="1"/>
</dbReference>
<sequence length="560" mass="63051">MKYKKLITTVGVLAAVVGGVSYYMQTPKNENQPGQALHGYLNEDKTLTFCIGRSPRALSPALVADGASYNSSSRIIFNRLVENVRGSTELEPALAESWEVSPDAKEVTLHLRKGVKFNNNDIFTPTRDFNADDVLFTFNRMLENDHPYHSVSNATYPYWNIMGFSSLINHLEKIDDYTVKVYLNSPNVTFISDLAMDVLSIYSAEYADYLLNTLHKPELIDQKPLGTGPWKLDQYIKDTAIRYVINPDYFRGPAKIGTVIFSITPDPTARLAKVITGQCDFMEAPNLADQDKVIKRYGLKTNLQTGLNVAYIALNNENKYLQDVRVRQALDMAIDKKAIAKLVYDNQVVTDNHVITSTMTGYDPDLKGNSYDPEKAKELLAQAGYPNGFDITIFVQPVARSSNPNPSRTAELIQQDWKKIGVNATLKTTEYQEFIKQTREGNFDAGTYGWSGDNGDTDNFLSPLLSSGSIGKSNYSRWQNEEFDRLVVAGRTTADPEMRAMIYRQAEHVFFREQPFIVLGHSELLSIMRPELVGYKQTPFGFIEFYGVDKVTPKTKAKQN</sequence>
<evidence type="ECO:0000259" key="3">
    <source>
        <dbReference type="Pfam" id="PF00496"/>
    </source>
</evidence>
<evidence type="ECO:0000256" key="2">
    <source>
        <dbReference type="ARBA" id="ARBA00022729"/>
    </source>
</evidence>
<dbReference type="InterPro" id="IPR000914">
    <property type="entry name" value="SBP_5_dom"/>
</dbReference>
<dbReference type="GO" id="GO:0042938">
    <property type="term" value="P:dipeptide transport"/>
    <property type="evidence" value="ECO:0007669"/>
    <property type="project" value="TreeGrafter"/>
</dbReference>
<dbReference type="PANTHER" id="PTHR30290:SF38">
    <property type="entry name" value="D,D-DIPEPTIDE-BINDING PERIPLASMIC PROTEIN DDPA-RELATED"/>
    <property type="match status" value="1"/>
</dbReference>
<protein>
    <recommendedName>
        <fullName evidence="3">Solute-binding protein family 5 domain-containing protein</fullName>
    </recommendedName>
</protein>
<dbReference type="OrthoDB" id="9801912at2"/>
<dbReference type="Pfam" id="PF00496">
    <property type="entry name" value="SBP_bac_5"/>
    <property type="match status" value="1"/>
</dbReference>
<dbReference type="GO" id="GO:0030288">
    <property type="term" value="C:outer membrane-bounded periplasmic space"/>
    <property type="evidence" value="ECO:0007669"/>
    <property type="project" value="TreeGrafter"/>
</dbReference>
<evidence type="ECO:0000256" key="1">
    <source>
        <dbReference type="ARBA" id="ARBA00005695"/>
    </source>
</evidence>
<dbReference type="InterPro" id="IPR039424">
    <property type="entry name" value="SBP_5"/>
</dbReference>
<keyword evidence="5" id="KW-1185">Reference proteome</keyword>
<name>A0A3A1YK80_9GAMM</name>
<dbReference type="PANTHER" id="PTHR30290">
    <property type="entry name" value="PERIPLASMIC BINDING COMPONENT OF ABC TRANSPORTER"/>
    <property type="match status" value="1"/>
</dbReference>
<dbReference type="Gene3D" id="3.40.190.10">
    <property type="entry name" value="Periplasmic binding protein-like II"/>
    <property type="match status" value="1"/>
</dbReference>
<dbReference type="GO" id="GO:0043190">
    <property type="term" value="C:ATP-binding cassette (ABC) transporter complex"/>
    <property type="evidence" value="ECO:0007669"/>
    <property type="project" value="InterPro"/>
</dbReference>
<dbReference type="EMBL" id="NRJG01000076">
    <property type="protein sequence ID" value="RIY37866.1"/>
    <property type="molecule type" value="Genomic_DNA"/>
</dbReference>
<keyword evidence="2" id="KW-0732">Signal</keyword>
<gene>
    <name evidence="4" type="ORF">CKF58_04570</name>
</gene>
<organism evidence="4 5">
    <name type="scientific">Psittacicella hinzii</name>
    <dbReference type="NCBI Taxonomy" id="2028575"/>
    <lineage>
        <taxon>Bacteria</taxon>
        <taxon>Pseudomonadati</taxon>
        <taxon>Pseudomonadota</taxon>
        <taxon>Gammaproteobacteria</taxon>
        <taxon>Pasteurellales</taxon>
        <taxon>Psittacicellaceae</taxon>
        <taxon>Psittacicella</taxon>
    </lineage>
</organism>
<evidence type="ECO:0000313" key="5">
    <source>
        <dbReference type="Proteomes" id="UP000265916"/>
    </source>
</evidence>
<dbReference type="InterPro" id="IPR023765">
    <property type="entry name" value="SBP_5_CS"/>
</dbReference>
<feature type="domain" description="Solute-binding protein family 5" evidence="3">
    <location>
        <begin position="89"/>
        <end position="470"/>
    </location>
</feature>
<dbReference type="Gene3D" id="3.10.105.10">
    <property type="entry name" value="Dipeptide-binding Protein, Domain 3"/>
    <property type="match status" value="1"/>
</dbReference>
<proteinExistence type="inferred from homology"/>